<dbReference type="RefSeq" id="WP_014794971.1">
    <property type="nucleotide sequence ID" value="NC_018017.1"/>
</dbReference>
<keyword evidence="1" id="KW-1133">Transmembrane helix</keyword>
<dbReference type="EMBL" id="CP003348">
    <property type="protein sequence ID" value="AFM01491.1"/>
    <property type="molecule type" value="Genomic_DNA"/>
</dbReference>
<keyword evidence="1" id="KW-0472">Membrane</keyword>
<evidence type="ECO:0000313" key="2">
    <source>
        <dbReference type="EMBL" id="AFM01491.1"/>
    </source>
</evidence>
<organism evidence="2 3">
    <name type="scientific">Desulfitobacterium dehalogenans (strain ATCC 51507 / DSM 9161 / JW/IU-DC1)</name>
    <dbReference type="NCBI Taxonomy" id="756499"/>
    <lineage>
        <taxon>Bacteria</taxon>
        <taxon>Bacillati</taxon>
        <taxon>Bacillota</taxon>
        <taxon>Clostridia</taxon>
        <taxon>Eubacteriales</taxon>
        <taxon>Desulfitobacteriaceae</taxon>
        <taxon>Desulfitobacterium</taxon>
    </lineage>
</organism>
<reference evidence="3" key="1">
    <citation type="submission" date="2012-06" db="EMBL/GenBank/DDBJ databases">
        <title>Complete sequence of Desulfitobacterium dehalogenans ATCC 51507.</title>
        <authorList>
            <person name="Lucas S."/>
            <person name="Han J."/>
            <person name="Lapidus A."/>
            <person name="Cheng J.-F."/>
            <person name="Goodwin L."/>
            <person name="Pitluck S."/>
            <person name="Peters L."/>
            <person name="Ovchinnikova G."/>
            <person name="Teshima H."/>
            <person name="Detter J.C."/>
            <person name="Han C."/>
            <person name="Tapia R."/>
            <person name="Land M."/>
            <person name="Hauser L."/>
            <person name="Kyrpides N."/>
            <person name="Ivanova N."/>
            <person name="Pagani I."/>
            <person name="Kruse T."/>
            <person name="de Vos W.M."/>
            <person name="Smidt H."/>
            <person name="Woyke T."/>
        </authorList>
    </citation>
    <scope>NUCLEOTIDE SEQUENCE [LARGE SCALE GENOMIC DNA]</scope>
    <source>
        <strain evidence="3">ATCC 51507 / DSM 9161 / JW/IU-DC1</strain>
    </source>
</reference>
<dbReference type="Proteomes" id="UP000006053">
    <property type="component" value="Chromosome"/>
</dbReference>
<sequence precursor="true">MYKDYENEPMYIATFAVVAILTFFPSLVAAFRYPFFLNYISIIKETQPIIAFLPSFIVITMWSQVLVYWIAVMIVMFGLLIDPLFKVKASMTDFSASDFLTTVFNVMWRRMATGLISVLGFAIGFSVWVIVITSVLTFHTSDITLPNTFILYVFAGIGMGSMTAKGMLVFAKKLVSILSTGGLSGNG</sequence>
<protein>
    <submittedName>
        <fullName evidence="2">Uncharacterized protein</fullName>
    </submittedName>
</protein>
<evidence type="ECO:0000313" key="3">
    <source>
        <dbReference type="Proteomes" id="UP000006053"/>
    </source>
</evidence>
<feature type="transmembrane region" description="Helical" evidence="1">
    <location>
        <begin position="149"/>
        <end position="171"/>
    </location>
</feature>
<feature type="transmembrane region" description="Helical" evidence="1">
    <location>
        <begin position="115"/>
        <end position="137"/>
    </location>
</feature>
<proteinExistence type="predicted"/>
<feature type="transmembrane region" description="Helical" evidence="1">
    <location>
        <begin position="12"/>
        <end position="31"/>
    </location>
</feature>
<keyword evidence="3" id="KW-1185">Reference proteome</keyword>
<dbReference type="STRING" id="756499.Desde_3200"/>
<accession>I4AC06</accession>
<keyword evidence="1" id="KW-0812">Transmembrane</keyword>
<gene>
    <name evidence="2" type="ordered locus">Desde_3200</name>
</gene>
<reference evidence="2 3" key="2">
    <citation type="journal article" date="2015" name="J. Bacteriol.">
        <title>Genomic, proteomic, and biochemical analysis of the organohalide respiratory pathway in Desulfitobacterium dehalogenans.</title>
        <authorList>
            <person name="Kruse T."/>
            <person name="van de Pas B.A."/>
            <person name="Atteia A."/>
            <person name="Krab K."/>
            <person name="Hagen W.R."/>
            <person name="Goodwin L."/>
            <person name="Chain P."/>
            <person name="Boeren S."/>
            <person name="Maphosa F."/>
            <person name="Schraa G."/>
            <person name="de Vos W.M."/>
            <person name="van der Oost J."/>
            <person name="Smidt H."/>
            <person name="Stams A.J."/>
        </authorList>
    </citation>
    <scope>NUCLEOTIDE SEQUENCE [LARGE SCALE GENOMIC DNA]</scope>
    <source>
        <strain evidence="3">ATCC 51507 / DSM 9161 / JW/IU-DC1</strain>
    </source>
</reference>
<evidence type="ECO:0000256" key="1">
    <source>
        <dbReference type="SAM" id="Phobius"/>
    </source>
</evidence>
<dbReference type="HOGENOM" id="CLU_1445495_0_0_9"/>
<feature type="transmembrane region" description="Helical" evidence="1">
    <location>
        <begin position="51"/>
        <end position="81"/>
    </location>
</feature>
<name>I4AC06_DESDJ</name>
<dbReference type="AlphaFoldDB" id="I4AC06"/>
<dbReference type="KEGG" id="ddh:Desde_3200"/>